<evidence type="ECO:0000259" key="2">
    <source>
        <dbReference type="Pfam" id="PF00144"/>
    </source>
</evidence>
<dbReference type="AlphaFoldDB" id="A0A3N2BCV6"/>
<dbReference type="InterPro" id="IPR012338">
    <property type="entry name" value="Beta-lactam/transpept-like"/>
</dbReference>
<dbReference type="InterPro" id="IPR050789">
    <property type="entry name" value="Diverse_Enzym_Activities"/>
</dbReference>
<dbReference type="RefSeq" id="WP_170163229.1">
    <property type="nucleotide sequence ID" value="NZ_RKHK01000001.1"/>
</dbReference>
<keyword evidence="4" id="KW-1185">Reference proteome</keyword>
<protein>
    <submittedName>
        <fullName evidence="3">CubicO group peptidase (Beta-lactamase class C family)</fullName>
    </submittedName>
</protein>
<organism evidence="3 4">
    <name type="scientific">Bogoriella caseilytica</name>
    <dbReference type="NCBI Taxonomy" id="56055"/>
    <lineage>
        <taxon>Bacteria</taxon>
        <taxon>Bacillati</taxon>
        <taxon>Actinomycetota</taxon>
        <taxon>Actinomycetes</taxon>
        <taxon>Micrococcales</taxon>
        <taxon>Bogoriellaceae</taxon>
        <taxon>Bogoriella</taxon>
    </lineage>
</organism>
<dbReference type="Pfam" id="PF00144">
    <property type="entry name" value="Beta-lactamase"/>
    <property type="match status" value="1"/>
</dbReference>
<keyword evidence="1" id="KW-0378">Hydrolase</keyword>
<dbReference type="InterPro" id="IPR001466">
    <property type="entry name" value="Beta-lactam-related"/>
</dbReference>
<feature type="domain" description="Beta-lactamase-related" evidence="2">
    <location>
        <begin position="30"/>
        <end position="368"/>
    </location>
</feature>
<evidence type="ECO:0000313" key="4">
    <source>
        <dbReference type="Proteomes" id="UP000280668"/>
    </source>
</evidence>
<evidence type="ECO:0000313" key="3">
    <source>
        <dbReference type="EMBL" id="ROR73080.1"/>
    </source>
</evidence>
<sequence>MNLQASLTALLHESTQPAAAGPAPAIAAGEEALPATPGAAAAIFHRGELVARAHAGYAVLFDADGALLPEADREAITADHRWDIASITKIAVAMTALVQADRGVIDLEAPVVEYLPEFRHARAGAEGERGVSPEVRAEVRLRHLLNHTAGFPAVSRLWQVEGGRQARAEHVLSTPLERASGSEHVYSCVGFMTLGLALERLTGVGLPQLMTESVLEPLGLSRTSYGPISGPVAATEYQPGPGRGLVHGEVHDEAAWALGGSGNAGLFSDALDIARLGEEVRTGAAALLREDTRALLYRGTLGTAETERVGYDQALGFRLGQQNFMDTTDRGVIGHTGFVGTSLVIDAARELTVALMTNRVHPDRSAFTVMPLRRAVARAAAEWAEIEH</sequence>
<evidence type="ECO:0000256" key="1">
    <source>
        <dbReference type="ARBA" id="ARBA00022801"/>
    </source>
</evidence>
<reference evidence="3 4" key="1">
    <citation type="submission" date="2018-11" db="EMBL/GenBank/DDBJ databases">
        <title>Sequencing the genomes of 1000 actinobacteria strains.</title>
        <authorList>
            <person name="Klenk H.-P."/>
        </authorList>
    </citation>
    <scope>NUCLEOTIDE SEQUENCE [LARGE SCALE GENOMIC DNA]</scope>
    <source>
        <strain evidence="3 4">DSM 11294</strain>
    </source>
</reference>
<dbReference type="GO" id="GO:0016787">
    <property type="term" value="F:hydrolase activity"/>
    <property type="evidence" value="ECO:0007669"/>
    <property type="project" value="UniProtKB-KW"/>
</dbReference>
<gene>
    <name evidence="3" type="ORF">EDD31_1446</name>
</gene>
<accession>A0A3N2BCV6</accession>
<dbReference type="Gene3D" id="3.40.710.10">
    <property type="entry name" value="DD-peptidase/beta-lactamase superfamily"/>
    <property type="match status" value="1"/>
</dbReference>
<dbReference type="Proteomes" id="UP000280668">
    <property type="component" value="Unassembled WGS sequence"/>
</dbReference>
<dbReference type="EMBL" id="RKHK01000001">
    <property type="protein sequence ID" value="ROR73080.1"/>
    <property type="molecule type" value="Genomic_DNA"/>
</dbReference>
<comment type="caution">
    <text evidence="3">The sequence shown here is derived from an EMBL/GenBank/DDBJ whole genome shotgun (WGS) entry which is preliminary data.</text>
</comment>
<name>A0A3N2BCV6_9MICO</name>
<dbReference type="SUPFAM" id="SSF56601">
    <property type="entry name" value="beta-lactamase/transpeptidase-like"/>
    <property type="match status" value="1"/>
</dbReference>
<proteinExistence type="predicted"/>
<dbReference type="PANTHER" id="PTHR43283:SF11">
    <property type="entry name" value="BETA-LACTAMASE-RELATED DOMAIN-CONTAINING PROTEIN"/>
    <property type="match status" value="1"/>
</dbReference>
<dbReference type="PANTHER" id="PTHR43283">
    <property type="entry name" value="BETA-LACTAMASE-RELATED"/>
    <property type="match status" value="1"/>
</dbReference>